<feature type="signal peptide" evidence="3">
    <location>
        <begin position="1"/>
        <end position="24"/>
    </location>
</feature>
<dbReference type="Proteomes" id="UP001623591">
    <property type="component" value="Unassembled WGS sequence"/>
</dbReference>
<evidence type="ECO:0000313" key="7">
    <source>
        <dbReference type="Proteomes" id="UP001623591"/>
    </source>
</evidence>
<feature type="domain" description="3D" evidence="4">
    <location>
        <begin position="319"/>
        <end position="379"/>
    </location>
</feature>
<evidence type="ECO:0000259" key="5">
    <source>
        <dbReference type="Pfam" id="PF24568"/>
    </source>
</evidence>
<dbReference type="PANTHER" id="PTHR39160:SF4">
    <property type="entry name" value="RESUSCITATION-PROMOTING FACTOR RPFB"/>
    <property type="match status" value="1"/>
</dbReference>
<dbReference type="InterPro" id="IPR010611">
    <property type="entry name" value="3D_dom"/>
</dbReference>
<dbReference type="PANTHER" id="PTHR39160">
    <property type="entry name" value="CELL WALL-BINDING PROTEIN YOCH"/>
    <property type="match status" value="1"/>
</dbReference>
<dbReference type="InterPro" id="IPR036908">
    <property type="entry name" value="RlpA-like_sf"/>
</dbReference>
<organism evidence="6 7">
    <name type="scientific">Candidatus Clostridium stratigraminis</name>
    <dbReference type="NCBI Taxonomy" id="3381661"/>
    <lineage>
        <taxon>Bacteria</taxon>
        <taxon>Bacillati</taxon>
        <taxon>Bacillota</taxon>
        <taxon>Clostridia</taxon>
        <taxon>Eubacteriales</taxon>
        <taxon>Clostridiaceae</taxon>
        <taxon>Clostridium</taxon>
    </lineage>
</organism>
<evidence type="ECO:0000256" key="1">
    <source>
        <dbReference type="ARBA" id="ARBA00022729"/>
    </source>
</evidence>
<dbReference type="EMBL" id="JBJHZZ010000001">
    <property type="protein sequence ID" value="MFL0245740.1"/>
    <property type="molecule type" value="Genomic_DNA"/>
</dbReference>
<evidence type="ECO:0000313" key="6">
    <source>
        <dbReference type="EMBL" id="MFL0245740.1"/>
    </source>
</evidence>
<feature type="coiled-coil region" evidence="2">
    <location>
        <begin position="38"/>
        <end position="83"/>
    </location>
</feature>
<feature type="coiled-coil region" evidence="2">
    <location>
        <begin position="162"/>
        <end position="203"/>
    </location>
</feature>
<dbReference type="Pfam" id="PF24568">
    <property type="entry name" value="CC_PcsB"/>
    <property type="match status" value="1"/>
</dbReference>
<accession>A0ABW8SZQ1</accession>
<evidence type="ECO:0000256" key="2">
    <source>
        <dbReference type="SAM" id="Coils"/>
    </source>
</evidence>
<reference evidence="6 7" key="1">
    <citation type="submission" date="2024-11" db="EMBL/GenBank/DDBJ databases">
        <authorList>
            <person name="Heng Y.C."/>
            <person name="Lim A.C.H."/>
            <person name="Lee J.K.Y."/>
            <person name="Kittelmann S."/>
        </authorList>
    </citation>
    <scope>NUCLEOTIDE SEQUENCE [LARGE SCALE GENOMIC DNA]</scope>
    <source>
        <strain evidence="6 7">WILCCON 0185</strain>
    </source>
</reference>
<comment type="caution">
    <text evidence="6">The sequence shown here is derived from an EMBL/GenBank/DDBJ whole genome shotgun (WGS) entry which is preliminary data.</text>
</comment>
<gene>
    <name evidence="6" type="ORF">ACJDUG_01955</name>
</gene>
<dbReference type="SUPFAM" id="SSF50685">
    <property type="entry name" value="Barwin-like endoglucanases"/>
    <property type="match status" value="1"/>
</dbReference>
<dbReference type="InterPro" id="IPR051933">
    <property type="entry name" value="Resuscitation_pf_RpfB"/>
</dbReference>
<evidence type="ECO:0000256" key="3">
    <source>
        <dbReference type="SAM" id="SignalP"/>
    </source>
</evidence>
<evidence type="ECO:0000259" key="4">
    <source>
        <dbReference type="Pfam" id="PF06725"/>
    </source>
</evidence>
<dbReference type="InterPro" id="IPR057309">
    <property type="entry name" value="PcsB_CC"/>
</dbReference>
<name>A0ABW8SZQ1_9CLOT</name>
<feature type="chain" id="PRO_5047071283" evidence="3">
    <location>
        <begin position="25"/>
        <end position="385"/>
    </location>
</feature>
<keyword evidence="2" id="KW-0175">Coiled coil</keyword>
<dbReference type="Gene3D" id="6.10.250.3150">
    <property type="match status" value="1"/>
</dbReference>
<keyword evidence="7" id="KW-1185">Reference proteome</keyword>
<dbReference type="RefSeq" id="WP_406768192.1">
    <property type="nucleotide sequence ID" value="NZ_JBJHZZ010000001.1"/>
</dbReference>
<protein>
    <submittedName>
        <fullName evidence="6">3D domain-containing protein</fullName>
    </submittedName>
</protein>
<feature type="domain" description="Peptidoglycan hydrolase PcsB coiled-coil" evidence="5">
    <location>
        <begin position="94"/>
        <end position="158"/>
    </location>
</feature>
<dbReference type="CDD" id="cd22786">
    <property type="entry name" value="DPBB_YuiC-like"/>
    <property type="match status" value="1"/>
</dbReference>
<dbReference type="Pfam" id="PF06725">
    <property type="entry name" value="3D"/>
    <property type="match status" value="1"/>
</dbReference>
<proteinExistence type="predicted"/>
<sequence length="385" mass="42917">MIKNFISIFLIIAFVFSPSYKSYADNPQDTITNSKIKFQQMNEKVMDTNKKITALNIELSKVKSEINKNNIEISKNNKEIETEKKHMEYLVQQVRQAQMLANSRLRAMYINSYNESILSILLSSKNFSDFYYKYDAIKSIISYDTKVFKGLEDKKTALNGSIANLDTRKQQLQKLKASKSENLNKLNSDKDNLDALIVQFNKEKNSAIEIIKENEEKLIAHSVAAIDSNTATFQEVQDALSTLNSLISQISTTSVKNKARGYINLGNKKLTELIAQNTSPVINDANSYKASFAMVATAYTGGTITALGLKPVRDPFGLSTIAVDPSVLPLGAKVYIPGYGYAISSDTGSAIKGNIIDLYMNSEADCYAWGKRSVTLYIVAYPGQW</sequence>
<keyword evidence="1 3" id="KW-0732">Signal</keyword>